<dbReference type="SUPFAM" id="SSF48452">
    <property type="entry name" value="TPR-like"/>
    <property type="match status" value="1"/>
</dbReference>
<organism evidence="1 2">
    <name type="scientific">Noviherbaspirillum suwonense</name>
    <dbReference type="NCBI Taxonomy" id="1224511"/>
    <lineage>
        <taxon>Bacteria</taxon>
        <taxon>Pseudomonadati</taxon>
        <taxon>Pseudomonadota</taxon>
        <taxon>Betaproteobacteria</taxon>
        <taxon>Burkholderiales</taxon>
        <taxon>Oxalobacteraceae</taxon>
        <taxon>Noviherbaspirillum</taxon>
    </lineage>
</organism>
<protein>
    <recommendedName>
        <fullName evidence="3">Serine protease</fullName>
    </recommendedName>
</protein>
<dbReference type="Proteomes" id="UP001158049">
    <property type="component" value="Unassembled WGS sequence"/>
</dbReference>
<dbReference type="Gene3D" id="2.40.10.120">
    <property type="match status" value="1"/>
</dbReference>
<evidence type="ECO:0000313" key="2">
    <source>
        <dbReference type="Proteomes" id="UP001158049"/>
    </source>
</evidence>
<name>A0ABY1Q9D6_9BURK</name>
<keyword evidence="2" id="KW-1185">Reference proteome</keyword>
<evidence type="ECO:0008006" key="3">
    <source>
        <dbReference type="Google" id="ProtNLM"/>
    </source>
</evidence>
<comment type="caution">
    <text evidence="1">The sequence shown here is derived from an EMBL/GenBank/DDBJ whole genome shotgun (WGS) entry which is preliminary data.</text>
</comment>
<gene>
    <name evidence="1" type="ORF">SAMN06295970_109163</name>
</gene>
<evidence type="ECO:0000313" key="1">
    <source>
        <dbReference type="EMBL" id="SMP63937.1"/>
    </source>
</evidence>
<proteinExistence type="predicted"/>
<dbReference type="SUPFAM" id="SSF50494">
    <property type="entry name" value="Trypsin-like serine proteases"/>
    <property type="match status" value="1"/>
</dbReference>
<sequence>MKQAMAGLAAGNTSAAVTAFETAVSMAHAPDAELGLVRSYLQAGNYRQALAYSAHTAGAHREEPEGIVLYVWLLHLGGQEAAAKRILHEAQSRLPGNAALERVQRKLDDSAGPSSGTSAVAGAFAPYSLPPLTEAAAALSGSGVLIDGGRRVLAPLAAVAHARKIWVRNGLGHLRKAAIETRFDKYGIALLKLDQSLPLTEGFMAAGKDPFPGSVMYAVAYATVRGAVADWPVMRHGFLGTPEGNGTDWELGITMPAGPHGGPVFDASGALAGISMSTPIGKPTFVPISRIKQLTGDRLGSVAPAEKGPRMAMEQVYEKAMGAAVQVLMAR</sequence>
<dbReference type="InterPro" id="IPR011990">
    <property type="entry name" value="TPR-like_helical_dom_sf"/>
</dbReference>
<dbReference type="InterPro" id="IPR009003">
    <property type="entry name" value="Peptidase_S1_PA"/>
</dbReference>
<accession>A0ABY1Q9D6</accession>
<dbReference type="EMBL" id="FXUL01000009">
    <property type="protein sequence ID" value="SMP63937.1"/>
    <property type="molecule type" value="Genomic_DNA"/>
</dbReference>
<reference evidence="1 2" key="1">
    <citation type="submission" date="2017-05" db="EMBL/GenBank/DDBJ databases">
        <authorList>
            <person name="Varghese N."/>
            <person name="Submissions S."/>
        </authorList>
    </citation>
    <scope>NUCLEOTIDE SEQUENCE [LARGE SCALE GENOMIC DNA]</scope>
    <source>
        <strain evidence="1 2">DSM 26001</strain>
    </source>
</reference>
<dbReference type="Gene3D" id="1.25.40.10">
    <property type="entry name" value="Tetratricopeptide repeat domain"/>
    <property type="match status" value="1"/>
</dbReference>